<keyword evidence="2" id="KW-0812">Transmembrane</keyword>
<dbReference type="Proteomes" id="UP000616724">
    <property type="component" value="Unassembled WGS sequence"/>
</dbReference>
<protein>
    <recommendedName>
        <fullName evidence="5">Secreted protein</fullName>
    </recommendedName>
</protein>
<dbReference type="AlphaFoldDB" id="A0A8J3W3M1"/>
<evidence type="ECO:0000256" key="1">
    <source>
        <dbReference type="SAM" id="MobiDB-lite"/>
    </source>
</evidence>
<accession>A0A8J3W3M1</accession>
<feature type="region of interest" description="Disordered" evidence="1">
    <location>
        <begin position="182"/>
        <end position="259"/>
    </location>
</feature>
<dbReference type="RefSeq" id="WP_239315794.1">
    <property type="nucleotide sequence ID" value="NZ_BOOH01000003.1"/>
</dbReference>
<sequence length="259" mass="29375">MSTETLIWVAVIAVAVVAIIAVGYVVLQQQRRHRLRERFGPEYDRTLRERENRREAEQELLAREQRFSSLDIRPLDDETRAGYAKKWIEVQERFVDAPGFAVTEADHLVTSVMADKGYPVEDFEQRIADLSVDHSSTLDHYRQAHEISGRAARKAASTEELRQAMVHYRALFEELLGAPTAEAAKAADDGHTPRHAAVPPRREAQSERDDHDVRPGHHEPHHNDVQPGHDEPHHNDARPGPGERAGENERGAPRDSRGR</sequence>
<feature type="compositionally biased region" description="Basic and acidic residues" evidence="1">
    <location>
        <begin position="200"/>
        <end position="237"/>
    </location>
</feature>
<feature type="transmembrane region" description="Helical" evidence="2">
    <location>
        <begin position="6"/>
        <end position="27"/>
    </location>
</feature>
<name>A0A8J3W3M1_9ACTN</name>
<evidence type="ECO:0000313" key="3">
    <source>
        <dbReference type="EMBL" id="GIH73951.1"/>
    </source>
</evidence>
<reference evidence="3 4" key="1">
    <citation type="submission" date="2021-01" db="EMBL/GenBank/DDBJ databases">
        <title>Whole genome shotgun sequence of Planobispora longispora NBRC 13918.</title>
        <authorList>
            <person name="Komaki H."/>
            <person name="Tamura T."/>
        </authorList>
    </citation>
    <scope>NUCLEOTIDE SEQUENCE [LARGE SCALE GENOMIC DNA]</scope>
    <source>
        <strain evidence="3 4">NBRC 13918</strain>
    </source>
</reference>
<keyword evidence="2" id="KW-1133">Transmembrane helix</keyword>
<dbReference type="EMBL" id="BOOH01000003">
    <property type="protein sequence ID" value="GIH73951.1"/>
    <property type="molecule type" value="Genomic_DNA"/>
</dbReference>
<keyword evidence="2" id="KW-0472">Membrane</keyword>
<comment type="caution">
    <text evidence="3">The sequence shown here is derived from an EMBL/GenBank/DDBJ whole genome shotgun (WGS) entry which is preliminary data.</text>
</comment>
<evidence type="ECO:0008006" key="5">
    <source>
        <dbReference type="Google" id="ProtNLM"/>
    </source>
</evidence>
<gene>
    <name evidence="3" type="ORF">Plo01_03800</name>
</gene>
<proteinExistence type="predicted"/>
<keyword evidence="4" id="KW-1185">Reference proteome</keyword>
<feature type="compositionally biased region" description="Basic and acidic residues" evidence="1">
    <location>
        <begin position="244"/>
        <end position="259"/>
    </location>
</feature>
<organism evidence="3 4">
    <name type="scientific">Planobispora longispora</name>
    <dbReference type="NCBI Taxonomy" id="28887"/>
    <lineage>
        <taxon>Bacteria</taxon>
        <taxon>Bacillati</taxon>
        <taxon>Actinomycetota</taxon>
        <taxon>Actinomycetes</taxon>
        <taxon>Streptosporangiales</taxon>
        <taxon>Streptosporangiaceae</taxon>
        <taxon>Planobispora</taxon>
    </lineage>
</organism>
<evidence type="ECO:0000313" key="4">
    <source>
        <dbReference type="Proteomes" id="UP000616724"/>
    </source>
</evidence>
<evidence type="ECO:0000256" key="2">
    <source>
        <dbReference type="SAM" id="Phobius"/>
    </source>
</evidence>